<evidence type="ECO:0000313" key="4">
    <source>
        <dbReference type="Proteomes" id="UP000682733"/>
    </source>
</evidence>
<name>A0A8S2QHY4_9BILA</name>
<dbReference type="EMBL" id="CAJNOK010019756">
    <property type="protein sequence ID" value="CAF1305141.1"/>
    <property type="molecule type" value="Genomic_DNA"/>
</dbReference>
<evidence type="ECO:0000313" key="2">
    <source>
        <dbReference type="EMBL" id="CAF1305141.1"/>
    </source>
</evidence>
<organism evidence="3 4">
    <name type="scientific">Didymodactylos carnosus</name>
    <dbReference type="NCBI Taxonomy" id="1234261"/>
    <lineage>
        <taxon>Eukaryota</taxon>
        <taxon>Metazoa</taxon>
        <taxon>Spiralia</taxon>
        <taxon>Gnathifera</taxon>
        <taxon>Rotifera</taxon>
        <taxon>Eurotatoria</taxon>
        <taxon>Bdelloidea</taxon>
        <taxon>Philodinida</taxon>
        <taxon>Philodinidae</taxon>
        <taxon>Didymodactylos</taxon>
    </lineage>
</organism>
<dbReference type="EMBL" id="CAJOBA010041334">
    <property type="protein sequence ID" value="CAF4112050.1"/>
    <property type="molecule type" value="Genomic_DNA"/>
</dbReference>
<feature type="region of interest" description="Disordered" evidence="1">
    <location>
        <begin position="747"/>
        <end position="769"/>
    </location>
</feature>
<feature type="compositionally biased region" description="Low complexity" evidence="1">
    <location>
        <begin position="747"/>
        <end position="761"/>
    </location>
</feature>
<comment type="caution">
    <text evidence="3">The sequence shown here is derived from an EMBL/GenBank/DDBJ whole genome shotgun (WGS) entry which is preliminary data.</text>
</comment>
<feature type="non-terminal residue" evidence="3">
    <location>
        <position position="1119"/>
    </location>
</feature>
<evidence type="ECO:0000256" key="1">
    <source>
        <dbReference type="SAM" id="MobiDB-lite"/>
    </source>
</evidence>
<gene>
    <name evidence="2" type="ORF">OVA965_LOCUS28724</name>
    <name evidence="3" type="ORF">TMI583_LOCUS29478</name>
</gene>
<evidence type="ECO:0000313" key="3">
    <source>
        <dbReference type="EMBL" id="CAF4112050.1"/>
    </source>
</evidence>
<accession>A0A8S2QHY4</accession>
<dbReference type="AlphaFoldDB" id="A0A8S2QHY4"/>
<dbReference type="Proteomes" id="UP000682733">
    <property type="component" value="Unassembled WGS sequence"/>
</dbReference>
<proteinExistence type="predicted"/>
<protein>
    <submittedName>
        <fullName evidence="3">Uncharacterized protein</fullName>
    </submittedName>
</protein>
<sequence>MTYLTTRGILLLKPLLELDIQKWYSPIQGRDFCCFLLKIIPLCYPYISTTDAEKVTTSVLDVVECIFCLIIRIYSEPTLESFDSTTHIEIIQTLSTMFANETSLAINNDELSPILLWLYQMKIRALFSIIRQTFRLFTSAFISQLKTFPISTIINDLNKRSTPSISTPSYSLVRLTFDTLQGFLILIENILTYVFDEKLKKMNKKETKCSYIREILPLISELLTSDYFTLFQTVQSQCETRSKQIIEYLHEILKRLKSCRIYLYNKQRCMNSDTKFKTHKHCKYIHLHQSQFEITIPHTTNDGISTTRRICVISTLYDKLLRLANKQIEQQTSITFAQDCLNVLSSCGSCSCYPLSHYRSLLINVNHLTDHFNIQRQTISLLRNAFLLIRSCEVISPTSQSNKQPPDTTYMNSAFWTYISTHLLQQESLTQFSLEFSRSLLDLIQCCSSAEKRTILFVCILPALEYYRLMYSSTSTNENTHQIVQNILLTLPTLIDCVSDLPDSFYSLLSSSNFNSNVSTPMSCSPSSINSTPPTINFSNLPSSTIRKQSTISNNLSLLDTLIALSSMDNSNIMLSYTLPVIGYILNLTPAETDYLTPLIDLILKCTLRVCCNDLLSQEQNVFQIVLILLIKCPPFRQAYFEHACYMEVHKYLLNITEDNYSLDHSFSTLLALVLVSSFYSQRQDFTYEMIIDHIYKTKKVQRSSLWVWLEFLLRLTLSQRYSHIQTWKTRNTTEIFAQFEQKQQSSCSTSSTESNGSNSDDVVKEDEDNDEIYNGDVESLSDSQTKTTNKQNEHNYSNLIIFPELLMVCLKLAWQDVTSEWGEIGDITKSDNYSLLVPQLSRSLSSTTTLNSVSILISLLEKVSYLTKTTKYNQILLKKLQFDKYLFNILLIIGRRSTFHSKDLLIQLIITILQNIWTNSINANQLEQCFKLFLTHRSLIQPILRLFKHLITYTDSNQPRAYSPQPMTSAIGTGPGNSFRLTFTDLTSLLTQSHQTTDVTLNSRESAMITESLKSTQIQFPLTISLWLKVNFPFIQQLNQQKHNHNETEHGQFDNSLKKSTSQNSITDEFNIKNNEQSLLLHILTLHNEQYQFQFWLDSIPSIRLYIVQQQEQNKKQT</sequence>
<dbReference type="Proteomes" id="UP000677228">
    <property type="component" value="Unassembled WGS sequence"/>
</dbReference>
<reference evidence="3" key="1">
    <citation type="submission" date="2021-02" db="EMBL/GenBank/DDBJ databases">
        <authorList>
            <person name="Nowell W R."/>
        </authorList>
    </citation>
    <scope>NUCLEOTIDE SEQUENCE</scope>
</reference>